<dbReference type="OrthoDB" id="3323334at2"/>
<gene>
    <name evidence="2" type="ORF">SAMN05216195_10613</name>
</gene>
<feature type="region of interest" description="Disordered" evidence="1">
    <location>
        <begin position="528"/>
        <end position="550"/>
    </location>
</feature>
<accession>A0A1H9QTC7</accession>
<dbReference type="EMBL" id="FOFT01000006">
    <property type="protein sequence ID" value="SER63690.1"/>
    <property type="molecule type" value="Genomic_DNA"/>
</dbReference>
<dbReference type="RefSeq" id="WP_090066377.1">
    <property type="nucleotide sequence ID" value="NZ_FOFT01000006.1"/>
</dbReference>
<keyword evidence="3" id="KW-1185">Reference proteome</keyword>
<dbReference type="Pfam" id="PF19614">
    <property type="entry name" value="DUF6119"/>
    <property type="match status" value="1"/>
</dbReference>
<reference evidence="3" key="1">
    <citation type="submission" date="2016-10" db="EMBL/GenBank/DDBJ databases">
        <authorList>
            <person name="Varghese N."/>
            <person name="Submissions S."/>
        </authorList>
    </citation>
    <scope>NUCLEOTIDE SEQUENCE [LARGE SCALE GENOMIC DNA]</scope>
    <source>
        <strain evidence="3">CGMCC 4.578</strain>
    </source>
</reference>
<sequence>MAPSRPFSIYLLKESFDALNALEANNSLRSADADNLPTGATLLVHDGPRHSPWWKAYFGVQRTLLQSSKGAMVFLPVDERVFVLCFGHVAHNLKDESYEYDFGIRTTLNCVDPQKLKNTDTVEPGSARRQRTQHALETDLTYFDFDADSAVLKSITGKVKDEHADIVRHATGASSLRISTPVPSDELTKLCSRLLVLYQDDSYLTSFPDIQKIAPVRDPGRIADLNTTLLADVHARADSVRLTTPALIDYEHDNDSLYVRFLNAGRSMLYPDVAIEHYYQHLDESGLSVDGLTVEQLKSHRLALTDEFGEVRQSYTIFKSLHFDTADGTSGSTFYLNEGNWYEVDSSYISDLRARLDPFWSDLAFLADCPQDLEGDYNADMGKKSGFVCLDRTSVSPKGQTGIEPCDIYLADDGKATLVHVKISTDSSLLSHLFNQGTNSVELLRSEDSAPGRLVKLIRTKANEHSDVDALVAAVHSGNYAVVFAIITRKDPNEKSLNLPLFSRISLARNIKALDRVMRVPVSFGFIKHTAPRKPPKPKTRRRGQPSAAS</sequence>
<organism evidence="2 3">
    <name type="scientific">Lentzea flaviverrucosa</name>
    <dbReference type="NCBI Taxonomy" id="200379"/>
    <lineage>
        <taxon>Bacteria</taxon>
        <taxon>Bacillati</taxon>
        <taxon>Actinomycetota</taxon>
        <taxon>Actinomycetes</taxon>
        <taxon>Pseudonocardiales</taxon>
        <taxon>Pseudonocardiaceae</taxon>
        <taxon>Lentzea</taxon>
    </lineage>
</organism>
<proteinExistence type="predicted"/>
<dbReference type="Proteomes" id="UP000199028">
    <property type="component" value="Unassembled WGS sequence"/>
</dbReference>
<name>A0A1H9QTC7_9PSEU</name>
<evidence type="ECO:0000313" key="2">
    <source>
        <dbReference type="EMBL" id="SER63690.1"/>
    </source>
</evidence>
<protein>
    <submittedName>
        <fullName evidence="2">Sporadically distributed protein, TIGR04141 family</fullName>
    </submittedName>
</protein>
<dbReference type="AlphaFoldDB" id="A0A1H9QTC7"/>
<evidence type="ECO:0000313" key="3">
    <source>
        <dbReference type="Proteomes" id="UP000199028"/>
    </source>
</evidence>
<dbReference type="NCBIfam" id="TIGR04141">
    <property type="entry name" value="TIGR04141 family sporadically distributed protein"/>
    <property type="match status" value="1"/>
</dbReference>
<feature type="compositionally biased region" description="Basic residues" evidence="1">
    <location>
        <begin position="530"/>
        <end position="544"/>
    </location>
</feature>
<evidence type="ECO:0000256" key="1">
    <source>
        <dbReference type="SAM" id="MobiDB-lite"/>
    </source>
</evidence>
<dbReference type="InterPro" id="IPR026487">
    <property type="entry name" value="CHP04141"/>
</dbReference>